<dbReference type="PROSITE" id="PS50075">
    <property type="entry name" value="CARRIER"/>
    <property type="match status" value="1"/>
</dbReference>
<dbReference type="GO" id="GO:0031177">
    <property type="term" value="F:phosphopantetheine binding"/>
    <property type="evidence" value="ECO:0007669"/>
    <property type="project" value="InterPro"/>
</dbReference>
<gene>
    <name evidence="5" type="ORF">GCM10010269_82700</name>
</gene>
<dbReference type="InterPro" id="IPR029058">
    <property type="entry name" value="AB_hydrolase_fold"/>
</dbReference>
<evidence type="ECO:0000313" key="6">
    <source>
        <dbReference type="Proteomes" id="UP000606194"/>
    </source>
</evidence>
<evidence type="ECO:0000256" key="2">
    <source>
        <dbReference type="ARBA" id="ARBA00022553"/>
    </source>
</evidence>
<dbReference type="Pfam" id="PF08659">
    <property type="entry name" value="KR"/>
    <property type="match status" value="1"/>
</dbReference>
<accession>A0A918LD16</accession>
<name>A0A918LD16_9ACTN</name>
<dbReference type="SUPFAM" id="SSF47336">
    <property type="entry name" value="ACP-like"/>
    <property type="match status" value="1"/>
</dbReference>
<dbReference type="SUPFAM" id="SSF53474">
    <property type="entry name" value="alpha/beta-Hydrolases"/>
    <property type="match status" value="1"/>
</dbReference>
<dbReference type="Gene3D" id="3.40.50.720">
    <property type="entry name" value="NAD(P)-binding Rossmann-like Domain"/>
    <property type="match status" value="1"/>
</dbReference>
<protein>
    <recommendedName>
        <fullName evidence="4">Carrier domain-containing protein</fullName>
    </recommendedName>
</protein>
<dbReference type="Pfam" id="PF00550">
    <property type="entry name" value="PP-binding"/>
    <property type="match status" value="1"/>
</dbReference>
<dbReference type="Gene3D" id="1.10.1200.10">
    <property type="entry name" value="ACP-like"/>
    <property type="match status" value="1"/>
</dbReference>
<sequence>MEIGPDAALTPMVQQTLPEAVCFPLQRAGQDEPFTLLSRLGQAYEDGLTVDWTALIPEAAPVDLPTYPFQHQRYWPSAPVTDPMSVAVDPAEAAFWTAVTAEDIAALGETLGGPLDEVWEQVLPVLSGWRRDQQDRRALDGLRYRMSWQRLSVSTGPLLPARRWLLLGPALPALEEAFTARGLSVETLPADAEPAALRDVADSGLVGGVVVLPSIDPAARAALAESVVNAGIQAPQWTLTMTGVAVTHDEVVDPEAAALWGQGRVLAVEAARWWGGMVDVPADAGPRAWADAVSVLLGEVHAPGDGPDVRESEVALRSDGAYAPRLVRVVGPPDTDWTPAGTVVTVFGPHADPELTAQGVGLVTDLLDRGAERVLVVGGPDDMDERAERLDFLADTPEDLGTAVGVGLDGAGAAVLDEAFASRPLTAFVLLASAASLWGEPGRSAEAIALSAQESVVRRRREQGRPGSLVALGSLPPRVRLTALADAVVTGGDTVFLADDVDWASFGPRFTELRAGAGALLAALPEAWRREQAEETPGRAAPNLRLLLAALDEPERTQAALDVVREHAAAVLGHGSMDGLTADRDLPSMGFDSLMAADFATRLSKASGVRLPASVIYDYTDLGALAAHLTERLTDSAGTAERPATTGAGTLAALFKQAYAEQKYEVGQELVGAAAQLRETFDEEGYERVATTPIRMAPGDKAPTIICFPAFTAVGGPQEYARFATALGGYHEVLVVNEPGFVAGEPVPASLDALVALHVATVQKIAADGPFVMLGRSGGGWIAHAVTRRLEELGVRPEALVLLDTYNGPEHTASKTMATKLVEQMLRRDGLFAEIDDARLTAMGAYTRFFMGWKPTSVETETVFLRAELPFDDELVGAFDTPEGWRATWDFPHVLINVPGDHFTMLEGRSDTTADALRAWLTARS</sequence>
<dbReference type="InterPro" id="IPR036736">
    <property type="entry name" value="ACP-like_sf"/>
</dbReference>
<dbReference type="SMART" id="SM00824">
    <property type="entry name" value="PKS_TE"/>
    <property type="match status" value="1"/>
</dbReference>
<dbReference type="InterPro" id="IPR001031">
    <property type="entry name" value="Thioesterase"/>
</dbReference>
<dbReference type="SMART" id="SM01294">
    <property type="entry name" value="PKS_PP_betabranch"/>
    <property type="match status" value="1"/>
</dbReference>
<dbReference type="InterPro" id="IPR013968">
    <property type="entry name" value="PKS_KR"/>
</dbReference>
<dbReference type="Gene3D" id="3.40.50.1820">
    <property type="entry name" value="alpha/beta hydrolase"/>
    <property type="match status" value="1"/>
</dbReference>
<dbReference type="GO" id="GO:0006633">
    <property type="term" value="P:fatty acid biosynthetic process"/>
    <property type="evidence" value="ECO:0007669"/>
    <property type="project" value="TreeGrafter"/>
</dbReference>
<dbReference type="Pfam" id="PF18369">
    <property type="entry name" value="PKS_DE"/>
    <property type="match status" value="1"/>
</dbReference>
<dbReference type="InterPro" id="IPR050091">
    <property type="entry name" value="PKS_NRPS_Biosynth_Enz"/>
</dbReference>
<evidence type="ECO:0000256" key="3">
    <source>
        <dbReference type="ARBA" id="ARBA00023194"/>
    </source>
</evidence>
<dbReference type="PANTHER" id="PTHR43775">
    <property type="entry name" value="FATTY ACID SYNTHASE"/>
    <property type="match status" value="1"/>
</dbReference>
<dbReference type="AlphaFoldDB" id="A0A918LD16"/>
<dbReference type="Gene3D" id="3.30.70.3290">
    <property type="match status" value="1"/>
</dbReference>
<reference evidence="5" key="2">
    <citation type="submission" date="2020-09" db="EMBL/GenBank/DDBJ databases">
        <authorList>
            <person name="Sun Q."/>
            <person name="Ohkuma M."/>
        </authorList>
    </citation>
    <scope>NUCLEOTIDE SEQUENCE</scope>
    <source>
        <strain evidence="5">JCM 4386</strain>
    </source>
</reference>
<dbReference type="InterPro" id="IPR041618">
    <property type="entry name" value="PKS_DE"/>
</dbReference>
<dbReference type="Pfam" id="PF00975">
    <property type="entry name" value="Thioesterase"/>
    <property type="match status" value="1"/>
</dbReference>
<keyword evidence="6" id="KW-1185">Reference proteome</keyword>
<organism evidence="5 6">
    <name type="scientific">Streptomyces humidus</name>
    <dbReference type="NCBI Taxonomy" id="52259"/>
    <lineage>
        <taxon>Bacteria</taxon>
        <taxon>Bacillati</taxon>
        <taxon>Actinomycetota</taxon>
        <taxon>Actinomycetes</taxon>
        <taxon>Kitasatosporales</taxon>
        <taxon>Streptomycetaceae</taxon>
        <taxon>Streptomyces</taxon>
    </lineage>
</organism>
<dbReference type="Gene3D" id="3.40.366.10">
    <property type="entry name" value="Malonyl-Coenzyme A Acyl Carrier Protein, domain 2"/>
    <property type="match status" value="1"/>
</dbReference>
<evidence type="ECO:0000259" key="4">
    <source>
        <dbReference type="PROSITE" id="PS50075"/>
    </source>
</evidence>
<reference evidence="5" key="1">
    <citation type="journal article" date="2014" name="Int. J. Syst. Evol. Microbiol.">
        <title>Complete genome sequence of Corynebacterium casei LMG S-19264T (=DSM 44701T), isolated from a smear-ripened cheese.</title>
        <authorList>
            <consortium name="US DOE Joint Genome Institute (JGI-PGF)"/>
            <person name="Walter F."/>
            <person name="Albersmeier A."/>
            <person name="Kalinowski J."/>
            <person name="Ruckert C."/>
        </authorList>
    </citation>
    <scope>NUCLEOTIDE SEQUENCE</scope>
    <source>
        <strain evidence="5">JCM 4386</strain>
    </source>
</reference>
<evidence type="ECO:0000313" key="5">
    <source>
        <dbReference type="EMBL" id="GGS31694.1"/>
    </source>
</evidence>
<dbReference type="Gene3D" id="3.40.50.11460">
    <property type="match status" value="1"/>
</dbReference>
<dbReference type="InterPro" id="IPR009081">
    <property type="entry name" value="PP-bd_ACP"/>
</dbReference>
<dbReference type="Proteomes" id="UP000606194">
    <property type="component" value="Unassembled WGS sequence"/>
</dbReference>
<dbReference type="SMART" id="SM00823">
    <property type="entry name" value="PKS_PP"/>
    <property type="match status" value="1"/>
</dbReference>
<dbReference type="PANTHER" id="PTHR43775:SF37">
    <property type="entry name" value="SI:DKEY-61P9.11"/>
    <property type="match status" value="1"/>
</dbReference>
<dbReference type="Gene3D" id="6.10.140.1830">
    <property type="match status" value="1"/>
</dbReference>
<dbReference type="InterPro" id="IPR036291">
    <property type="entry name" value="NAD(P)-bd_dom_sf"/>
</dbReference>
<feature type="domain" description="Carrier" evidence="4">
    <location>
        <begin position="558"/>
        <end position="633"/>
    </location>
</feature>
<proteinExistence type="predicted"/>
<dbReference type="InterPro" id="IPR020806">
    <property type="entry name" value="PKS_PP-bd"/>
</dbReference>
<evidence type="ECO:0000256" key="1">
    <source>
        <dbReference type="ARBA" id="ARBA00022450"/>
    </source>
</evidence>
<dbReference type="EMBL" id="BMTL01000075">
    <property type="protein sequence ID" value="GGS31694.1"/>
    <property type="molecule type" value="Genomic_DNA"/>
</dbReference>
<dbReference type="GO" id="GO:0017000">
    <property type="term" value="P:antibiotic biosynthetic process"/>
    <property type="evidence" value="ECO:0007669"/>
    <property type="project" value="UniProtKB-KW"/>
</dbReference>
<dbReference type="SUPFAM" id="SSF51735">
    <property type="entry name" value="NAD(P)-binding Rossmann-fold domains"/>
    <property type="match status" value="1"/>
</dbReference>
<keyword evidence="3" id="KW-0045">Antibiotic biosynthesis</keyword>
<comment type="caution">
    <text evidence="5">The sequence shown here is derived from an EMBL/GenBank/DDBJ whole genome shotgun (WGS) entry which is preliminary data.</text>
</comment>
<dbReference type="InterPro" id="IPR001227">
    <property type="entry name" value="Ac_transferase_dom_sf"/>
</dbReference>
<dbReference type="GO" id="GO:0004312">
    <property type="term" value="F:fatty acid synthase activity"/>
    <property type="evidence" value="ECO:0007669"/>
    <property type="project" value="TreeGrafter"/>
</dbReference>
<dbReference type="InterPro" id="IPR020802">
    <property type="entry name" value="TesA-like"/>
</dbReference>
<keyword evidence="1" id="KW-0596">Phosphopantetheine</keyword>
<keyword evidence="2" id="KW-0597">Phosphoprotein</keyword>